<reference evidence="14" key="1">
    <citation type="journal article" date="2023" name="Insect Mol. Biol.">
        <title>Genome sequencing provides insights into the evolution of gene families encoding plant cell wall-degrading enzymes in longhorned beetles.</title>
        <authorList>
            <person name="Shin N.R."/>
            <person name="Okamura Y."/>
            <person name="Kirsch R."/>
            <person name="Pauchet Y."/>
        </authorList>
    </citation>
    <scope>NUCLEOTIDE SEQUENCE</scope>
    <source>
        <strain evidence="14">AMC_N1</strain>
    </source>
</reference>
<comment type="caution">
    <text evidence="14">The sequence shown here is derived from an EMBL/GenBank/DDBJ whole genome shotgun (WGS) entry which is preliminary data.</text>
</comment>
<evidence type="ECO:0000256" key="9">
    <source>
        <dbReference type="ARBA" id="ARBA00023242"/>
    </source>
</evidence>
<comment type="similarity">
    <text evidence="10">Belongs to the Sp1 C2H2-type zinc-finger protein family.</text>
</comment>
<dbReference type="PANTHER" id="PTHR23235">
    <property type="entry name" value="KRUEPPEL-LIKE TRANSCRIPTION FACTOR"/>
    <property type="match status" value="1"/>
</dbReference>
<dbReference type="GO" id="GO:0008270">
    <property type="term" value="F:zinc ion binding"/>
    <property type="evidence" value="ECO:0007669"/>
    <property type="project" value="UniProtKB-KW"/>
</dbReference>
<keyword evidence="8" id="KW-0804">Transcription</keyword>
<protein>
    <recommendedName>
        <fullName evidence="13">C2H2-type domain-containing protein</fullName>
    </recommendedName>
</protein>
<dbReference type="GO" id="GO:0000981">
    <property type="term" value="F:DNA-binding transcription factor activity, RNA polymerase II-specific"/>
    <property type="evidence" value="ECO:0007669"/>
    <property type="project" value="TreeGrafter"/>
</dbReference>
<evidence type="ECO:0000256" key="12">
    <source>
        <dbReference type="SAM" id="MobiDB-lite"/>
    </source>
</evidence>
<evidence type="ECO:0000256" key="4">
    <source>
        <dbReference type="ARBA" id="ARBA00022771"/>
    </source>
</evidence>
<dbReference type="Gene3D" id="3.30.160.60">
    <property type="entry name" value="Classic Zinc Finger"/>
    <property type="match status" value="3"/>
</dbReference>
<dbReference type="InterPro" id="IPR013087">
    <property type="entry name" value="Znf_C2H2_type"/>
</dbReference>
<proteinExistence type="inferred from homology"/>
<evidence type="ECO:0000256" key="1">
    <source>
        <dbReference type="ARBA" id="ARBA00004123"/>
    </source>
</evidence>
<feature type="domain" description="C2H2-type" evidence="13">
    <location>
        <begin position="139"/>
        <end position="168"/>
    </location>
</feature>
<sequence>MYRPYSCQQLSSASSASCGSDGYSQVPLESAGSHLHYSSQYERVYGHGYGNQYFYQHSPTPADAASCGYQPEQAMRQQQYAHWSQANYMSSFASTMKMIKPEISFPAYSSKARRCIKCQCPNCINEENGLKKPSSKKMHICHYPRCEKVYGKTSHLQAHLRLHTGERPFLCHWLFCGKKFTRSDELQRHLRTHTGEKRFGCPTCSKKFMRSDHLAKHVKTHRNGKKNESSSPQQHEEISSSSVEGDQKVVPQELCQFNVPIIQHSSKSQLPNFTNCQVIHTTTPSIYSGYQGLYLANMNQ</sequence>
<evidence type="ECO:0000256" key="7">
    <source>
        <dbReference type="ARBA" id="ARBA00023125"/>
    </source>
</evidence>
<dbReference type="FunFam" id="3.30.160.60:FF:000014">
    <property type="entry name" value="Transcription factor Sp3"/>
    <property type="match status" value="1"/>
</dbReference>
<dbReference type="Pfam" id="PF00096">
    <property type="entry name" value="zf-C2H2"/>
    <property type="match status" value="2"/>
</dbReference>
<dbReference type="CDD" id="cd22541">
    <property type="entry name" value="SP5_N"/>
    <property type="match status" value="1"/>
</dbReference>
<keyword evidence="7" id="KW-0238">DNA-binding</keyword>
<dbReference type="EMBL" id="JAPWTK010000157">
    <property type="protein sequence ID" value="KAJ8947615.1"/>
    <property type="molecule type" value="Genomic_DNA"/>
</dbReference>
<keyword evidence="6" id="KW-0805">Transcription regulation</keyword>
<evidence type="ECO:0000256" key="10">
    <source>
        <dbReference type="ARBA" id="ARBA00038409"/>
    </source>
</evidence>
<dbReference type="PROSITE" id="PS00028">
    <property type="entry name" value="ZINC_FINGER_C2H2_1"/>
    <property type="match status" value="3"/>
</dbReference>
<dbReference type="SUPFAM" id="SSF57667">
    <property type="entry name" value="beta-beta-alpha zinc fingers"/>
    <property type="match status" value="2"/>
</dbReference>
<dbReference type="PANTHER" id="PTHR23235:SF165">
    <property type="entry name" value="TRANSCRIPTION FACTOR BTD"/>
    <property type="match status" value="1"/>
</dbReference>
<accession>A0AAV8Y9Y7</accession>
<dbReference type="FunFam" id="3.30.160.60:FF:000026">
    <property type="entry name" value="Transcription factor Sp3"/>
    <property type="match status" value="1"/>
</dbReference>
<evidence type="ECO:0000256" key="5">
    <source>
        <dbReference type="ARBA" id="ARBA00022833"/>
    </source>
</evidence>
<evidence type="ECO:0000313" key="14">
    <source>
        <dbReference type="EMBL" id="KAJ8947615.1"/>
    </source>
</evidence>
<keyword evidence="2" id="KW-0479">Metal-binding</keyword>
<evidence type="ECO:0000256" key="11">
    <source>
        <dbReference type="PROSITE-ProRule" id="PRU00042"/>
    </source>
</evidence>
<gene>
    <name evidence="14" type="ORF">NQ318_002624</name>
</gene>
<feature type="region of interest" description="Disordered" evidence="12">
    <location>
        <begin position="218"/>
        <end position="245"/>
    </location>
</feature>
<evidence type="ECO:0000256" key="3">
    <source>
        <dbReference type="ARBA" id="ARBA00022737"/>
    </source>
</evidence>
<keyword evidence="15" id="KW-1185">Reference proteome</keyword>
<evidence type="ECO:0000256" key="6">
    <source>
        <dbReference type="ARBA" id="ARBA00023015"/>
    </source>
</evidence>
<feature type="compositionally biased region" description="Polar residues" evidence="12">
    <location>
        <begin position="229"/>
        <end position="244"/>
    </location>
</feature>
<dbReference type="PROSITE" id="PS51257">
    <property type="entry name" value="PROKAR_LIPOPROTEIN"/>
    <property type="match status" value="1"/>
</dbReference>
<dbReference type="Proteomes" id="UP001162162">
    <property type="component" value="Unassembled WGS sequence"/>
</dbReference>
<feature type="domain" description="C2H2-type" evidence="13">
    <location>
        <begin position="199"/>
        <end position="226"/>
    </location>
</feature>
<keyword evidence="9" id="KW-0539">Nucleus</keyword>
<comment type="subcellular location">
    <subcellularLocation>
        <location evidence="1">Nucleus</location>
    </subcellularLocation>
</comment>
<dbReference type="GO" id="GO:0000978">
    <property type="term" value="F:RNA polymerase II cis-regulatory region sequence-specific DNA binding"/>
    <property type="evidence" value="ECO:0007669"/>
    <property type="project" value="TreeGrafter"/>
</dbReference>
<dbReference type="AlphaFoldDB" id="A0AAV8Y9Y7"/>
<organism evidence="14 15">
    <name type="scientific">Aromia moschata</name>
    <dbReference type="NCBI Taxonomy" id="1265417"/>
    <lineage>
        <taxon>Eukaryota</taxon>
        <taxon>Metazoa</taxon>
        <taxon>Ecdysozoa</taxon>
        <taxon>Arthropoda</taxon>
        <taxon>Hexapoda</taxon>
        <taxon>Insecta</taxon>
        <taxon>Pterygota</taxon>
        <taxon>Neoptera</taxon>
        <taxon>Endopterygota</taxon>
        <taxon>Coleoptera</taxon>
        <taxon>Polyphaga</taxon>
        <taxon>Cucujiformia</taxon>
        <taxon>Chrysomeloidea</taxon>
        <taxon>Cerambycidae</taxon>
        <taxon>Cerambycinae</taxon>
        <taxon>Callichromatini</taxon>
        <taxon>Aromia</taxon>
    </lineage>
</organism>
<keyword evidence="4 11" id="KW-0863">Zinc-finger</keyword>
<evidence type="ECO:0000313" key="15">
    <source>
        <dbReference type="Proteomes" id="UP001162162"/>
    </source>
</evidence>
<dbReference type="GO" id="GO:0005634">
    <property type="term" value="C:nucleus"/>
    <property type="evidence" value="ECO:0007669"/>
    <property type="project" value="UniProtKB-SubCell"/>
</dbReference>
<name>A0AAV8Y9Y7_9CUCU</name>
<evidence type="ECO:0000259" key="13">
    <source>
        <dbReference type="PROSITE" id="PS50157"/>
    </source>
</evidence>
<dbReference type="InterPro" id="IPR036236">
    <property type="entry name" value="Znf_C2H2_sf"/>
</dbReference>
<dbReference type="SMART" id="SM00355">
    <property type="entry name" value="ZnF_C2H2"/>
    <property type="match status" value="3"/>
</dbReference>
<evidence type="ECO:0000256" key="8">
    <source>
        <dbReference type="ARBA" id="ARBA00023163"/>
    </source>
</evidence>
<evidence type="ECO:0000256" key="2">
    <source>
        <dbReference type="ARBA" id="ARBA00022723"/>
    </source>
</evidence>
<feature type="domain" description="C2H2-type" evidence="13">
    <location>
        <begin position="169"/>
        <end position="198"/>
    </location>
</feature>
<keyword evidence="5" id="KW-0862">Zinc</keyword>
<dbReference type="PROSITE" id="PS50157">
    <property type="entry name" value="ZINC_FINGER_C2H2_2"/>
    <property type="match status" value="3"/>
</dbReference>
<keyword evidence="3" id="KW-0677">Repeat</keyword>